<reference evidence="8" key="1">
    <citation type="submission" date="2017-09" db="EMBL/GenBank/DDBJ databases">
        <title>FDA dAtabase for Regulatory Grade micrObial Sequences (FDA-ARGOS): Supporting development and validation of Infectious Disease Dx tests.</title>
        <authorList>
            <person name="Minogue T."/>
            <person name="Wolcott M."/>
            <person name="Wasieloski L."/>
            <person name="Aguilar W."/>
            <person name="Moore D."/>
            <person name="Tallon L."/>
            <person name="Sadzewicz L."/>
            <person name="Ott S."/>
            <person name="Zhao X."/>
            <person name="Nagaraj S."/>
            <person name="Vavikolanu K."/>
            <person name="Aluvathingal J."/>
            <person name="Nadendla S."/>
            <person name="Sichtig H."/>
        </authorList>
    </citation>
    <scope>NUCLEOTIDE SEQUENCE [LARGE SCALE GENOMIC DNA]</scope>
    <source>
        <strain evidence="8">FDAARGOS_394</strain>
    </source>
</reference>
<evidence type="ECO:0000256" key="1">
    <source>
        <dbReference type="ARBA" id="ARBA00004196"/>
    </source>
</evidence>
<dbReference type="CDD" id="cd13530">
    <property type="entry name" value="PBP2_peptides_like"/>
    <property type="match status" value="1"/>
</dbReference>
<evidence type="ECO:0000313" key="7">
    <source>
        <dbReference type="EMBL" id="PEH87871.1"/>
    </source>
</evidence>
<dbReference type="GO" id="GO:0030313">
    <property type="term" value="C:cell envelope"/>
    <property type="evidence" value="ECO:0007669"/>
    <property type="project" value="UniProtKB-SubCell"/>
</dbReference>
<feature type="chain" id="PRO_5012811910" evidence="5">
    <location>
        <begin position="22"/>
        <end position="253"/>
    </location>
</feature>
<dbReference type="InterPro" id="IPR001638">
    <property type="entry name" value="Solute-binding_3/MltF_N"/>
</dbReference>
<dbReference type="Gene3D" id="3.40.190.10">
    <property type="entry name" value="Periplasmic binding protein-like II"/>
    <property type="match status" value="2"/>
</dbReference>
<dbReference type="PANTHER" id="PTHR35936:SF19">
    <property type="entry name" value="AMINO-ACID-BINDING PROTEIN YXEM-RELATED"/>
    <property type="match status" value="1"/>
</dbReference>
<dbReference type="Pfam" id="PF00497">
    <property type="entry name" value="SBP_bac_3"/>
    <property type="match status" value="1"/>
</dbReference>
<dbReference type="STRING" id="1219032.GCA_001515545_02678"/>
<evidence type="ECO:0000256" key="3">
    <source>
        <dbReference type="ARBA" id="ARBA00022729"/>
    </source>
</evidence>
<dbReference type="EMBL" id="PDEA01000001">
    <property type="protein sequence ID" value="PEH87871.1"/>
    <property type="molecule type" value="Genomic_DNA"/>
</dbReference>
<dbReference type="InterPro" id="IPR018313">
    <property type="entry name" value="SBP_3_CS"/>
</dbReference>
<evidence type="ECO:0000256" key="4">
    <source>
        <dbReference type="RuleBase" id="RU003744"/>
    </source>
</evidence>
<dbReference type="AlphaFoldDB" id="A0A2A7URU1"/>
<gene>
    <name evidence="7" type="ORF">CRM82_03905</name>
</gene>
<dbReference type="Proteomes" id="UP000220246">
    <property type="component" value="Unassembled WGS sequence"/>
</dbReference>
<organism evidence="7 8">
    <name type="scientific">Comamonas terrigena</name>
    <dbReference type="NCBI Taxonomy" id="32013"/>
    <lineage>
        <taxon>Bacteria</taxon>
        <taxon>Pseudomonadati</taxon>
        <taxon>Pseudomonadota</taxon>
        <taxon>Betaproteobacteria</taxon>
        <taxon>Burkholderiales</taxon>
        <taxon>Comamonadaceae</taxon>
        <taxon>Comamonas</taxon>
    </lineage>
</organism>
<comment type="similarity">
    <text evidence="2 4">Belongs to the bacterial solute-binding protein 3 family.</text>
</comment>
<dbReference type="PANTHER" id="PTHR35936">
    <property type="entry name" value="MEMBRANE-BOUND LYTIC MUREIN TRANSGLYCOSYLASE F"/>
    <property type="match status" value="1"/>
</dbReference>
<dbReference type="GeneID" id="80799729"/>
<sequence length="253" mass="27011">MQVLKAVAVAAALCGAVIAQARPLEEIQKSGTIVLATEGQYAPFNFYKGKQLTGYEVEVGEAVAKKMGLKFEWKTVGFDALLTGLAQDRWDLVVASHGVTEERAKAVTFTHPHYCSGGQIVSLTPSISKVGDLTGKVVAVQTGTSYMDNVKKVAGVKEVKNFPTDEAARSALSSKRVDAWVTDRFVAKEMLAKAPKAGLKAGDMLFIEHIAAAVSKGNQGLADAWNKALKEAIADGTVGTISKKYFQEDVTCK</sequence>
<name>A0A2A7URU1_COMTR</name>
<dbReference type="SMART" id="SM00062">
    <property type="entry name" value="PBPb"/>
    <property type="match status" value="1"/>
</dbReference>
<protein>
    <submittedName>
        <fullName evidence="7">Amino acid ABC transporter substrate-binding protein</fullName>
    </submittedName>
</protein>
<evidence type="ECO:0000259" key="6">
    <source>
        <dbReference type="SMART" id="SM00062"/>
    </source>
</evidence>
<comment type="caution">
    <text evidence="7">The sequence shown here is derived from an EMBL/GenBank/DDBJ whole genome shotgun (WGS) entry which is preliminary data.</text>
</comment>
<keyword evidence="8" id="KW-1185">Reference proteome</keyword>
<keyword evidence="3 5" id="KW-0732">Signal</keyword>
<evidence type="ECO:0000256" key="5">
    <source>
        <dbReference type="SAM" id="SignalP"/>
    </source>
</evidence>
<dbReference type="SUPFAM" id="SSF53850">
    <property type="entry name" value="Periplasmic binding protein-like II"/>
    <property type="match status" value="1"/>
</dbReference>
<comment type="subcellular location">
    <subcellularLocation>
        <location evidence="1">Cell envelope</location>
    </subcellularLocation>
</comment>
<feature type="domain" description="Solute-binding protein family 3/N-terminal" evidence="6">
    <location>
        <begin position="32"/>
        <end position="249"/>
    </location>
</feature>
<proteinExistence type="inferred from homology"/>
<dbReference type="OrthoDB" id="368476at2"/>
<feature type="signal peptide" evidence="5">
    <location>
        <begin position="1"/>
        <end position="21"/>
    </location>
</feature>
<evidence type="ECO:0000313" key="8">
    <source>
        <dbReference type="Proteomes" id="UP000220246"/>
    </source>
</evidence>
<evidence type="ECO:0000256" key="2">
    <source>
        <dbReference type="ARBA" id="ARBA00010333"/>
    </source>
</evidence>
<accession>A0A2A7URU1</accession>
<dbReference type="PROSITE" id="PS01039">
    <property type="entry name" value="SBP_BACTERIAL_3"/>
    <property type="match status" value="1"/>
</dbReference>
<dbReference type="RefSeq" id="WP_066538847.1">
    <property type="nucleotide sequence ID" value="NZ_DALZQJ010000015.1"/>
</dbReference>